<dbReference type="OrthoDB" id="3254468at2"/>
<protein>
    <submittedName>
        <fullName evidence="1">Uncharacterized protein</fullName>
    </submittedName>
</protein>
<dbReference type="EMBL" id="VIGX01000241">
    <property type="protein sequence ID" value="TWS21035.1"/>
    <property type="molecule type" value="Genomic_DNA"/>
</dbReference>
<name>A0A5C5RG13_9ACTN</name>
<comment type="caution">
    <text evidence="1">The sequence shown here is derived from an EMBL/GenBank/DDBJ whole genome shotgun (WGS) entry which is preliminary data.</text>
</comment>
<keyword evidence="2" id="KW-1185">Reference proteome</keyword>
<dbReference type="Proteomes" id="UP000319375">
    <property type="component" value="Unassembled WGS sequence"/>
</dbReference>
<accession>A0A5C5RG13</accession>
<gene>
    <name evidence="1" type="ORF">FK530_25230</name>
</gene>
<sequence length="179" mass="18605">MTSPTTCPAHGSHAPGHRPRAVAVGVVALSLALAGCGDSQADAIDDARSAIEALPHIGAGAKTDFTQELTGLDSEADLSAVVERATAVNDLVGQSLGWVDGTTTQGRPHLTLEQDGTVAGDERALLMMGSPTHWRPGQDTFDLCTSQDCAYWSAWEVQATVAGEYVFSLVGADQAVTRT</sequence>
<organism evidence="1 2">
    <name type="scientific">Tsukamurella conjunctivitidis</name>
    <dbReference type="NCBI Taxonomy" id="2592068"/>
    <lineage>
        <taxon>Bacteria</taxon>
        <taxon>Bacillati</taxon>
        <taxon>Actinomycetota</taxon>
        <taxon>Actinomycetes</taxon>
        <taxon>Mycobacteriales</taxon>
        <taxon>Tsukamurellaceae</taxon>
        <taxon>Tsukamurella</taxon>
    </lineage>
</organism>
<feature type="non-terminal residue" evidence="1">
    <location>
        <position position="179"/>
    </location>
</feature>
<evidence type="ECO:0000313" key="1">
    <source>
        <dbReference type="EMBL" id="TWS21035.1"/>
    </source>
</evidence>
<evidence type="ECO:0000313" key="2">
    <source>
        <dbReference type="Proteomes" id="UP000319375"/>
    </source>
</evidence>
<dbReference type="RefSeq" id="WP_146489513.1">
    <property type="nucleotide sequence ID" value="NZ_VIGX01000241.1"/>
</dbReference>
<dbReference type="AlphaFoldDB" id="A0A5C5RG13"/>
<proteinExistence type="predicted"/>
<reference evidence="1 2" key="1">
    <citation type="submission" date="2019-06" db="EMBL/GenBank/DDBJ databases">
        <title>Tsukamurella conjunctivitidis sp. nov., Tsukamurella assacharolytica sp. nov. and Tsukamurella sputae sp. nov. isolated from patients with conjunctivitis, bacteraemia (lymphoma) and respiratory infection (sputum) in Hong Kong.</title>
        <authorList>
            <person name="Teng J.L.L."/>
            <person name="Lee H.H."/>
            <person name="Fong J.Y.H."/>
            <person name="Fok K.M.N."/>
            <person name="Lau S.K.P."/>
            <person name="Woo P.C.Y."/>
        </authorList>
    </citation>
    <scope>NUCLEOTIDE SEQUENCE [LARGE SCALE GENOMIC DNA]</scope>
    <source>
        <strain evidence="1 2">HKU72</strain>
    </source>
</reference>